<dbReference type="NCBIfam" id="TIGR02937">
    <property type="entry name" value="sigma70-ECF"/>
    <property type="match status" value="1"/>
</dbReference>
<keyword evidence="8" id="KW-1185">Reference proteome</keyword>
<dbReference type="InterPro" id="IPR014284">
    <property type="entry name" value="RNA_pol_sigma-70_dom"/>
</dbReference>
<dbReference type="Gene3D" id="1.10.10.10">
    <property type="entry name" value="Winged helix-like DNA-binding domain superfamily/Winged helix DNA-binding domain"/>
    <property type="match status" value="1"/>
</dbReference>
<reference evidence="7 8" key="1">
    <citation type="submission" date="2019-03" db="EMBL/GenBank/DDBJ databases">
        <title>Genomic Encyclopedia of Type Strains, Phase IV (KMG-IV): sequencing the most valuable type-strain genomes for metagenomic binning, comparative biology and taxonomic classification.</title>
        <authorList>
            <person name="Goeker M."/>
        </authorList>
    </citation>
    <scope>NUCLEOTIDE SEQUENCE [LARGE SCALE GENOMIC DNA]</scope>
    <source>
        <strain evidence="7 8">DSM 28867</strain>
    </source>
</reference>
<dbReference type="OrthoDB" id="9784984at2"/>
<dbReference type="Pfam" id="PF04542">
    <property type="entry name" value="Sigma70_r2"/>
    <property type="match status" value="1"/>
</dbReference>
<dbReference type="SUPFAM" id="SSF88659">
    <property type="entry name" value="Sigma3 and sigma4 domains of RNA polymerase sigma factors"/>
    <property type="match status" value="1"/>
</dbReference>
<evidence type="ECO:0000259" key="6">
    <source>
        <dbReference type="Pfam" id="PF08281"/>
    </source>
</evidence>
<dbReference type="CDD" id="cd06171">
    <property type="entry name" value="Sigma70_r4"/>
    <property type="match status" value="1"/>
</dbReference>
<feature type="domain" description="RNA polymerase sigma factor 70 region 4 type 2" evidence="6">
    <location>
        <begin position="146"/>
        <end position="179"/>
    </location>
</feature>
<evidence type="ECO:0000259" key="5">
    <source>
        <dbReference type="Pfam" id="PF04542"/>
    </source>
</evidence>
<feature type="domain" description="RNA polymerase sigma-70 region 2" evidence="5">
    <location>
        <begin position="28"/>
        <end position="92"/>
    </location>
</feature>
<comment type="caution">
    <text evidence="7">The sequence shown here is derived from an EMBL/GenBank/DDBJ whole genome shotgun (WGS) entry which is preliminary data.</text>
</comment>
<accession>A0A4V3G680</accession>
<name>A0A4V3G680_9FIRM</name>
<dbReference type="PANTHER" id="PTHR43133:SF51">
    <property type="entry name" value="RNA POLYMERASE SIGMA FACTOR"/>
    <property type="match status" value="1"/>
</dbReference>
<dbReference type="InterPro" id="IPR036388">
    <property type="entry name" value="WH-like_DNA-bd_sf"/>
</dbReference>
<dbReference type="GO" id="GO:0003677">
    <property type="term" value="F:DNA binding"/>
    <property type="evidence" value="ECO:0007669"/>
    <property type="project" value="InterPro"/>
</dbReference>
<keyword evidence="2" id="KW-0805">Transcription regulation</keyword>
<gene>
    <name evidence="7" type="ORF">EDD63_1792</name>
</gene>
<dbReference type="InterPro" id="IPR013324">
    <property type="entry name" value="RNA_pol_sigma_r3/r4-like"/>
</dbReference>
<proteinExistence type="inferred from homology"/>
<dbReference type="InterPro" id="IPR039425">
    <property type="entry name" value="RNA_pol_sigma-70-like"/>
</dbReference>
<dbReference type="RefSeq" id="WP_134171428.1">
    <property type="nucleotide sequence ID" value="NZ_SODD01000079.1"/>
</dbReference>
<dbReference type="InterPro" id="IPR013249">
    <property type="entry name" value="RNA_pol_sigma70_r4_t2"/>
</dbReference>
<dbReference type="Proteomes" id="UP000294743">
    <property type="component" value="Unassembled WGS sequence"/>
</dbReference>
<dbReference type="AlphaFoldDB" id="A0A4V3G680"/>
<sequence length="442" mass="50625">MKKEQKNPITVDIVLDVQKGSIHAFEKIYEQYHKRIYFFALHHVSDQEIASDVVQNTFIAVHRHVAKLKHPEAFHVWIMRIAYNELINIVRKPKVETISLEQAKDVDAYIDKHRFVMPENGDDKMIYEVVSYKVNTLDAKFKDVATLKFLNGYSENEIASIMNIPLGTVKSRLRKVKTTLQKSLKEQGLTPQTYKARALAFTPLMYQTYAYMFETETANVSLHTNITELMQSPIPKVAAAGISAWKITLAGSLCIAGGAAIWFVMPEDKPKVKEPVAIVEPSHIANVVYSDNYTNQPIEVSVETTNDNYDKILLNQREDLTIYENGNYEVHLMKDDKVVDSYSFEVNNIDIDLPEYQGYTLDGDVCTVYIKDWISGVDEAKIRYIKNGDPYLQFTYNKDTQTITFVYESYSSNVFYVTDQAGNELKVSLESENYFKKSDPSV</sequence>
<evidence type="ECO:0000256" key="4">
    <source>
        <dbReference type="ARBA" id="ARBA00023163"/>
    </source>
</evidence>
<evidence type="ECO:0000313" key="8">
    <source>
        <dbReference type="Proteomes" id="UP000294743"/>
    </source>
</evidence>
<dbReference type="GO" id="GO:0016987">
    <property type="term" value="F:sigma factor activity"/>
    <property type="evidence" value="ECO:0007669"/>
    <property type="project" value="UniProtKB-KW"/>
</dbReference>
<dbReference type="InterPro" id="IPR013325">
    <property type="entry name" value="RNA_pol_sigma_r2"/>
</dbReference>
<dbReference type="Gene3D" id="1.10.1740.10">
    <property type="match status" value="1"/>
</dbReference>
<evidence type="ECO:0000313" key="7">
    <source>
        <dbReference type="EMBL" id="TDW08044.1"/>
    </source>
</evidence>
<dbReference type="GO" id="GO:0006352">
    <property type="term" value="P:DNA-templated transcription initiation"/>
    <property type="evidence" value="ECO:0007669"/>
    <property type="project" value="InterPro"/>
</dbReference>
<dbReference type="PANTHER" id="PTHR43133">
    <property type="entry name" value="RNA POLYMERASE ECF-TYPE SIGMA FACTO"/>
    <property type="match status" value="1"/>
</dbReference>
<dbReference type="Pfam" id="PF08281">
    <property type="entry name" value="Sigma70_r4_2"/>
    <property type="match status" value="1"/>
</dbReference>
<keyword evidence="3" id="KW-0731">Sigma factor</keyword>
<evidence type="ECO:0000256" key="3">
    <source>
        <dbReference type="ARBA" id="ARBA00023082"/>
    </source>
</evidence>
<protein>
    <submittedName>
        <fullName evidence="7">RNA polymerase sigma factor (Sigma-70 family)</fullName>
    </submittedName>
</protein>
<dbReference type="EMBL" id="SODD01000079">
    <property type="protein sequence ID" value="TDW08044.1"/>
    <property type="molecule type" value="Genomic_DNA"/>
</dbReference>
<dbReference type="SUPFAM" id="SSF88946">
    <property type="entry name" value="Sigma2 domain of RNA polymerase sigma factors"/>
    <property type="match status" value="1"/>
</dbReference>
<comment type="similarity">
    <text evidence="1">Belongs to the sigma-70 factor family. ECF subfamily.</text>
</comment>
<organism evidence="7 8">
    <name type="scientific">Breznakia blatticola</name>
    <dbReference type="NCBI Taxonomy" id="1754012"/>
    <lineage>
        <taxon>Bacteria</taxon>
        <taxon>Bacillati</taxon>
        <taxon>Bacillota</taxon>
        <taxon>Erysipelotrichia</taxon>
        <taxon>Erysipelotrichales</taxon>
        <taxon>Erysipelotrichaceae</taxon>
        <taxon>Breznakia</taxon>
    </lineage>
</organism>
<evidence type="ECO:0000256" key="2">
    <source>
        <dbReference type="ARBA" id="ARBA00023015"/>
    </source>
</evidence>
<keyword evidence="4" id="KW-0804">Transcription</keyword>
<dbReference type="InterPro" id="IPR007627">
    <property type="entry name" value="RNA_pol_sigma70_r2"/>
</dbReference>
<evidence type="ECO:0000256" key="1">
    <source>
        <dbReference type="ARBA" id="ARBA00010641"/>
    </source>
</evidence>